<sequence>MAAASSAGEVDTNAGDWLKGSATGGVTELSGRDEQWSTRGDSTSCAAFLSDAPAAAAAAIASGTIIFKLLWTLRRSYSLNDGRNPAKPRPQD</sequence>
<reference evidence="3" key="2">
    <citation type="submission" date="2013-04" db="UniProtKB">
        <authorList>
            <consortium name="EnsemblPlants"/>
        </authorList>
    </citation>
    <scope>IDENTIFICATION</scope>
</reference>
<evidence type="ECO:0000256" key="1">
    <source>
        <dbReference type="SAM" id="MobiDB-lite"/>
    </source>
</evidence>
<dbReference type="HOGENOM" id="CLU_2416817_0_0_1"/>
<keyword evidence="2" id="KW-0812">Transmembrane</keyword>
<dbReference type="AlphaFoldDB" id="J3LV34"/>
<evidence type="ECO:0000313" key="3">
    <source>
        <dbReference type="EnsemblPlants" id="OB04G10090.1"/>
    </source>
</evidence>
<dbReference type="EnsemblPlants" id="OB04G10090.1">
    <property type="protein sequence ID" value="OB04G10090.1"/>
    <property type="gene ID" value="OB04G10090"/>
</dbReference>
<feature type="transmembrane region" description="Helical" evidence="2">
    <location>
        <begin position="54"/>
        <end position="73"/>
    </location>
</feature>
<keyword evidence="2" id="KW-1133">Transmembrane helix</keyword>
<protein>
    <submittedName>
        <fullName evidence="3">Uncharacterized protein</fullName>
    </submittedName>
</protein>
<keyword evidence="4" id="KW-1185">Reference proteome</keyword>
<accession>J3LV34</accession>
<name>J3LV34_ORYBR</name>
<feature type="region of interest" description="Disordered" evidence="1">
    <location>
        <begin position="1"/>
        <end position="40"/>
    </location>
</feature>
<evidence type="ECO:0000313" key="4">
    <source>
        <dbReference type="Proteomes" id="UP000006038"/>
    </source>
</evidence>
<keyword evidence="2" id="KW-0472">Membrane</keyword>
<evidence type="ECO:0000256" key="2">
    <source>
        <dbReference type="SAM" id="Phobius"/>
    </source>
</evidence>
<dbReference type="Gramene" id="OB04G10090.1">
    <property type="protein sequence ID" value="OB04G10090.1"/>
    <property type="gene ID" value="OB04G10090"/>
</dbReference>
<organism evidence="3">
    <name type="scientific">Oryza brachyantha</name>
    <name type="common">malo sina</name>
    <dbReference type="NCBI Taxonomy" id="4533"/>
    <lineage>
        <taxon>Eukaryota</taxon>
        <taxon>Viridiplantae</taxon>
        <taxon>Streptophyta</taxon>
        <taxon>Embryophyta</taxon>
        <taxon>Tracheophyta</taxon>
        <taxon>Spermatophyta</taxon>
        <taxon>Magnoliopsida</taxon>
        <taxon>Liliopsida</taxon>
        <taxon>Poales</taxon>
        <taxon>Poaceae</taxon>
        <taxon>BOP clade</taxon>
        <taxon>Oryzoideae</taxon>
        <taxon>Oryzeae</taxon>
        <taxon>Oryzinae</taxon>
        <taxon>Oryza</taxon>
    </lineage>
</organism>
<reference evidence="3" key="1">
    <citation type="journal article" date="2013" name="Nat. Commun.">
        <title>Whole-genome sequencing of Oryza brachyantha reveals mechanisms underlying Oryza genome evolution.</title>
        <authorList>
            <person name="Chen J."/>
            <person name="Huang Q."/>
            <person name="Gao D."/>
            <person name="Wang J."/>
            <person name="Lang Y."/>
            <person name="Liu T."/>
            <person name="Li B."/>
            <person name="Bai Z."/>
            <person name="Luis Goicoechea J."/>
            <person name="Liang C."/>
            <person name="Chen C."/>
            <person name="Zhang W."/>
            <person name="Sun S."/>
            <person name="Liao Y."/>
            <person name="Zhang X."/>
            <person name="Yang L."/>
            <person name="Song C."/>
            <person name="Wang M."/>
            <person name="Shi J."/>
            <person name="Liu G."/>
            <person name="Liu J."/>
            <person name="Zhou H."/>
            <person name="Zhou W."/>
            <person name="Yu Q."/>
            <person name="An N."/>
            <person name="Chen Y."/>
            <person name="Cai Q."/>
            <person name="Wang B."/>
            <person name="Liu B."/>
            <person name="Min J."/>
            <person name="Huang Y."/>
            <person name="Wu H."/>
            <person name="Li Z."/>
            <person name="Zhang Y."/>
            <person name="Yin Y."/>
            <person name="Song W."/>
            <person name="Jiang J."/>
            <person name="Jackson S.A."/>
            <person name="Wing R.A."/>
            <person name="Wang J."/>
            <person name="Chen M."/>
        </authorList>
    </citation>
    <scope>NUCLEOTIDE SEQUENCE [LARGE SCALE GENOMIC DNA]</scope>
    <source>
        <strain evidence="3">cv. IRGC 101232</strain>
    </source>
</reference>
<dbReference type="Proteomes" id="UP000006038">
    <property type="component" value="Chromosome 4"/>
</dbReference>
<proteinExistence type="predicted"/>